<feature type="transmembrane region" description="Helical" evidence="6">
    <location>
        <begin position="672"/>
        <end position="697"/>
    </location>
</feature>
<reference evidence="10" key="1">
    <citation type="journal article" date="2019" name="Int. J. Syst. Evol. Microbiol.">
        <title>The Global Catalogue of Microorganisms (GCM) 10K type strain sequencing project: providing services to taxonomists for standard genome sequencing and annotation.</title>
        <authorList>
            <consortium name="The Broad Institute Genomics Platform"/>
            <consortium name="The Broad Institute Genome Sequencing Center for Infectious Disease"/>
            <person name="Wu L."/>
            <person name="Ma J."/>
        </authorList>
    </citation>
    <scope>NUCLEOTIDE SEQUENCE [LARGE SCALE GENOMIC DNA]</scope>
    <source>
        <strain evidence="10">JCM 18283</strain>
    </source>
</reference>
<evidence type="ECO:0000256" key="3">
    <source>
        <dbReference type="ARBA" id="ARBA00022692"/>
    </source>
</evidence>
<feature type="transmembrane region" description="Helical" evidence="6">
    <location>
        <begin position="428"/>
        <end position="451"/>
    </location>
</feature>
<comment type="subcellular location">
    <subcellularLocation>
        <location evidence="1">Cell membrane</location>
        <topology evidence="1">Multi-pass membrane protein</topology>
    </subcellularLocation>
</comment>
<dbReference type="RefSeq" id="WP_345328843.1">
    <property type="nucleotide sequence ID" value="NZ_BAABJI010000001.1"/>
</dbReference>
<evidence type="ECO:0000259" key="8">
    <source>
        <dbReference type="Pfam" id="PF12704"/>
    </source>
</evidence>
<evidence type="ECO:0000256" key="2">
    <source>
        <dbReference type="ARBA" id="ARBA00022475"/>
    </source>
</evidence>
<organism evidence="9 10">
    <name type="scientific">Mucilaginibacter defluvii</name>
    <dbReference type="NCBI Taxonomy" id="1196019"/>
    <lineage>
        <taxon>Bacteria</taxon>
        <taxon>Pseudomonadati</taxon>
        <taxon>Bacteroidota</taxon>
        <taxon>Sphingobacteriia</taxon>
        <taxon>Sphingobacteriales</taxon>
        <taxon>Sphingobacteriaceae</taxon>
        <taxon>Mucilaginibacter</taxon>
    </lineage>
</organism>
<proteinExistence type="predicted"/>
<feature type="transmembrane region" description="Helical" evidence="6">
    <location>
        <begin position="294"/>
        <end position="314"/>
    </location>
</feature>
<dbReference type="PANTHER" id="PTHR30572:SF18">
    <property type="entry name" value="ABC-TYPE MACROLIDE FAMILY EXPORT SYSTEM PERMEASE COMPONENT 2"/>
    <property type="match status" value="1"/>
</dbReference>
<keyword evidence="10" id="KW-1185">Reference proteome</keyword>
<dbReference type="InterPro" id="IPR050250">
    <property type="entry name" value="Macrolide_Exporter_MacB"/>
</dbReference>
<gene>
    <name evidence="9" type="ORF">GCM10023313_00960</name>
</gene>
<evidence type="ECO:0000256" key="5">
    <source>
        <dbReference type="ARBA" id="ARBA00023136"/>
    </source>
</evidence>
<dbReference type="Pfam" id="PF02687">
    <property type="entry name" value="FtsX"/>
    <property type="match status" value="2"/>
</dbReference>
<keyword evidence="5 6" id="KW-0472">Membrane</keyword>
<feature type="domain" description="ABC3 transporter permease C-terminal" evidence="7">
    <location>
        <begin position="296"/>
        <end position="411"/>
    </location>
</feature>
<feature type="transmembrane region" description="Helical" evidence="6">
    <location>
        <begin position="756"/>
        <end position="779"/>
    </location>
</feature>
<dbReference type="EMBL" id="BAABJI010000001">
    <property type="protein sequence ID" value="GAA4902313.1"/>
    <property type="molecule type" value="Genomic_DNA"/>
</dbReference>
<keyword evidence="3 6" id="KW-0812">Transmembrane</keyword>
<dbReference type="Pfam" id="PF12704">
    <property type="entry name" value="MacB_PCD"/>
    <property type="match status" value="1"/>
</dbReference>
<accession>A0ABP9FGI6</accession>
<sequence length="796" mass="88329">MIRNYFKTAWRNIKGSKFYTAINVIGLALGLVISLFILLWVQDELSFNRFNSQAKNIYKVGIIGGTGPTKQVFSVVIAPVATYAKAEVPEVEDAVRIMSIGGNTPFKYKDKVFTEDRVAFTDPSYFNLFGFNLISGDRRNPFSDDQSVVISKAIAEKYFGNEDPLGKVVVLGHDEQMKVSGVIDNAPANSTIKYDLLLPISRFNNLAYTQGNVNYDGKTRLASMDADWHNFGFETYLHLKQGANINRVTKKLQAIHERNKPDDKPAPYVAQSLLLTHLYKIGESGGAIETVRTFSIVAVMILIIACINYVNLSTARSMLRAREVSMRKIIGAGKLQLFTQFVVETAFIFAVATVVAIGAMYLLLPAYNEFAGKTLTLSLTNYQIWFCIAVTLLFTLAATSIYPALLLSSFEPLKALKGKIAGGMGKATFRRVLVVIQFSVSVVLIVGTLIIGRQMNFIRNKNLGYDKENVFSFAMRTDMQKHYEAVKAELLKQPGVLSVTRLGANIINSEGWTGDNDWEGKEATSNLLFRPVQVDETSMPFFKFPIVTGKGFTGAVADSTHFIVNETALKAMGLKDPIGKRMRLWKTTGTIIGVVKDFHITSMHNKIEPVIFTYNPNACWRLYVKTTGIQANKAVEAATRQWKQYNGQIPFNYAFLDDAFNSLYQKEQRTSALFSLFSAVAIVLSCLGLLGLATYTAKVKTREIGIRKVLGASVAGVVQLLTKEFMLLVGISLAIAVPIAWFVMNQWLADFAYRTTISWHIFAMAGAFAMIIAFITVSFQSIRAALANPVKSLRSE</sequence>
<evidence type="ECO:0000256" key="6">
    <source>
        <dbReference type="SAM" id="Phobius"/>
    </source>
</evidence>
<dbReference type="InterPro" id="IPR003838">
    <property type="entry name" value="ABC3_permease_C"/>
</dbReference>
<evidence type="ECO:0000256" key="1">
    <source>
        <dbReference type="ARBA" id="ARBA00004651"/>
    </source>
</evidence>
<feature type="transmembrane region" description="Helical" evidence="6">
    <location>
        <begin position="21"/>
        <end position="41"/>
    </location>
</feature>
<feature type="domain" description="ABC3 transporter permease C-terminal" evidence="7">
    <location>
        <begin position="676"/>
        <end position="785"/>
    </location>
</feature>
<dbReference type="InterPro" id="IPR025857">
    <property type="entry name" value="MacB_PCD"/>
</dbReference>
<keyword evidence="4 6" id="KW-1133">Transmembrane helix</keyword>
<protein>
    <submittedName>
        <fullName evidence="9">ABC transporter permease</fullName>
    </submittedName>
</protein>
<name>A0ABP9FGI6_9SPHI</name>
<feature type="domain" description="MacB-like periplasmic core" evidence="8">
    <location>
        <begin position="20"/>
        <end position="254"/>
    </location>
</feature>
<dbReference type="Proteomes" id="UP001501436">
    <property type="component" value="Unassembled WGS sequence"/>
</dbReference>
<comment type="caution">
    <text evidence="9">The sequence shown here is derived from an EMBL/GenBank/DDBJ whole genome shotgun (WGS) entry which is preliminary data.</text>
</comment>
<evidence type="ECO:0000313" key="10">
    <source>
        <dbReference type="Proteomes" id="UP001501436"/>
    </source>
</evidence>
<evidence type="ECO:0000256" key="4">
    <source>
        <dbReference type="ARBA" id="ARBA00022989"/>
    </source>
</evidence>
<evidence type="ECO:0000313" key="9">
    <source>
        <dbReference type="EMBL" id="GAA4902313.1"/>
    </source>
</evidence>
<evidence type="ECO:0000259" key="7">
    <source>
        <dbReference type="Pfam" id="PF02687"/>
    </source>
</evidence>
<dbReference type="PANTHER" id="PTHR30572">
    <property type="entry name" value="MEMBRANE COMPONENT OF TRANSPORTER-RELATED"/>
    <property type="match status" value="1"/>
</dbReference>
<feature type="transmembrane region" description="Helical" evidence="6">
    <location>
        <begin position="382"/>
        <end position="407"/>
    </location>
</feature>
<feature type="transmembrane region" description="Helical" evidence="6">
    <location>
        <begin position="335"/>
        <end position="362"/>
    </location>
</feature>
<feature type="transmembrane region" description="Helical" evidence="6">
    <location>
        <begin position="725"/>
        <end position="744"/>
    </location>
</feature>
<keyword evidence="2" id="KW-1003">Cell membrane</keyword>